<sequence>MSAEVNVQALLDHTVMRLARGHEDRWNSLHLGTNTSPSMNMINGGSMVHQAKVHISRGFLTSQLIGNEMIPSCYLSHSSSKRSNEIEVVHHKLVLTMIDGKVCGALTQTSSQLCYICKAKPSEMNNLEKHLERVRDLPTLTYGLSSFMSGSNSSCPGSETTSAGNMARRFFLNSFESASITGNNVELIQRFATILRGIFSGLEINVEAFREYATETAKLYVNWYYMPPSVHKVLIHGRNVIKHAIVPIGLLSEEALEAQ</sequence>
<reference evidence="1 2" key="1">
    <citation type="submission" date="2023-02" db="EMBL/GenBank/DDBJ databases">
        <title>LHISI_Scaffold_Assembly.</title>
        <authorList>
            <person name="Stuart O.P."/>
            <person name="Cleave R."/>
            <person name="Magrath M.J.L."/>
            <person name="Mikheyev A.S."/>
        </authorList>
    </citation>
    <scope>NUCLEOTIDE SEQUENCE [LARGE SCALE GENOMIC DNA]</scope>
    <source>
        <strain evidence="1">Daus_M_001</strain>
        <tissue evidence="1">Leg muscle</tissue>
    </source>
</reference>
<accession>A0ABQ9HCQ9</accession>
<keyword evidence="2" id="KW-1185">Reference proteome</keyword>
<organism evidence="1 2">
    <name type="scientific">Dryococelus australis</name>
    <dbReference type="NCBI Taxonomy" id="614101"/>
    <lineage>
        <taxon>Eukaryota</taxon>
        <taxon>Metazoa</taxon>
        <taxon>Ecdysozoa</taxon>
        <taxon>Arthropoda</taxon>
        <taxon>Hexapoda</taxon>
        <taxon>Insecta</taxon>
        <taxon>Pterygota</taxon>
        <taxon>Neoptera</taxon>
        <taxon>Polyneoptera</taxon>
        <taxon>Phasmatodea</taxon>
        <taxon>Verophasmatodea</taxon>
        <taxon>Anareolatae</taxon>
        <taxon>Phasmatidae</taxon>
        <taxon>Eurycanthinae</taxon>
        <taxon>Dryococelus</taxon>
    </lineage>
</organism>
<comment type="caution">
    <text evidence="1">The sequence shown here is derived from an EMBL/GenBank/DDBJ whole genome shotgun (WGS) entry which is preliminary data.</text>
</comment>
<evidence type="ECO:0000313" key="2">
    <source>
        <dbReference type="Proteomes" id="UP001159363"/>
    </source>
</evidence>
<dbReference type="EMBL" id="JARBHB010000006">
    <property type="protein sequence ID" value="KAJ8882122.1"/>
    <property type="molecule type" value="Genomic_DNA"/>
</dbReference>
<gene>
    <name evidence="1" type="ORF">PR048_018610</name>
</gene>
<protein>
    <submittedName>
        <fullName evidence="1">Uncharacterized protein</fullName>
    </submittedName>
</protein>
<dbReference type="Proteomes" id="UP001159363">
    <property type="component" value="Chromosome 5"/>
</dbReference>
<name>A0ABQ9HCQ9_9NEOP</name>
<evidence type="ECO:0000313" key="1">
    <source>
        <dbReference type="EMBL" id="KAJ8882122.1"/>
    </source>
</evidence>
<proteinExistence type="predicted"/>